<dbReference type="InterPro" id="IPR036271">
    <property type="entry name" value="Tet_transcr_reg_TetR-rel_C_sf"/>
</dbReference>
<evidence type="ECO:0000313" key="6">
    <source>
        <dbReference type="EMBL" id="MBB5870760.1"/>
    </source>
</evidence>
<dbReference type="SUPFAM" id="SSF46689">
    <property type="entry name" value="Homeodomain-like"/>
    <property type="match status" value="1"/>
</dbReference>
<evidence type="ECO:0000313" key="7">
    <source>
        <dbReference type="Proteomes" id="UP000587527"/>
    </source>
</evidence>
<dbReference type="PANTHER" id="PTHR30055">
    <property type="entry name" value="HTH-TYPE TRANSCRIPTIONAL REGULATOR RUTR"/>
    <property type="match status" value="1"/>
</dbReference>
<dbReference type="AlphaFoldDB" id="A0A841BVG6"/>
<feature type="domain" description="HTH tetR-type" evidence="5">
    <location>
        <begin position="5"/>
        <end position="65"/>
    </location>
</feature>
<protein>
    <submittedName>
        <fullName evidence="6">AcrR family transcriptional regulator</fullName>
    </submittedName>
</protein>
<dbReference type="InterPro" id="IPR011075">
    <property type="entry name" value="TetR_C"/>
</dbReference>
<dbReference type="RefSeq" id="WP_184838360.1">
    <property type="nucleotide sequence ID" value="NZ_JACHMN010000002.1"/>
</dbReference>
<reference evidence="6 7" key="1">
    <citation type="submission" date="2020-08" db="EMBL/GenBank/DDBJ databases">
        <title>Sequencing the genomes of 1000 actinobacteria strains.</title>
        <authorList>
            <person name="Klenk H.-P."/>
        </authorList>
    </citation>
    <scope>NUCLEOTIDE SEQUENCE [LARGE SCALE GENOMIC DNA]</scope>
    <source>
        <strain evidence="6 7">DSM 45362</strain>
    </source>
</reference>
<dbReference type="PROSITE" id="PS01081">
    <property type="entry name" value="HTH_TETR_1"/>
    <property type="match status" value="1"/>
</dbReference>
<dbReference type="SUPFAM" id="SSF48498">
    <property type="entry name" value="Tetracyclin repressor-like, C-terminal domain"/>
    <property type="match status" value="1"/>
</dbReference>
<evidence type="ECO:0000256" key="3">
    <source>
        <dbReference type="ARBA" id="ARBA00023163"/>
    </source>
</evidence>
<dbReference type="Gene3D" id="1.10.10.60">
    <property type="entry name" value="Homeodomain-like"/>
    <property type="match status" value="1"/>
</dbReference>
<dbReference type="InterPro" id="IPR001647">
    <property type="entry name" value="HTH_TetR"/>
</dbReference>
<evidence type="ECO:0000256" key="1">
    <source>
        <dbReference type="ARBA" id="ARBA00023015"/>
    </source>
</evidence>
<dbReference type="PRINTS" id="PR00455">
    <property type="entry name" value="HTHTETR"/>
</dbReference>
<dbReference type="PANTHER" id="PTHR30055:SF149">
    <property type="entry name" value="TETR-FAMILY TRANSCRIPTIONAL REGULATOR"/>
    <property type="match status" value="1"/>
</dbReference>
<dbReference type="Proteomes" id="UP000587527">
    <property type="component" value="Unassembled WGS sequence"/>
</dbReference>
<proteinExistence type="predicted"/>
<evidence type="ECO:0000256" key="4">
    <source>
        <dbReference type="PROSITE-ProRule" id="PRU00335"/>
    </source>
</evidence>
<evidence type="ECO:0000259" key="5">
    <source>
        <dbReference type="PROSITE" id="PS50977"/>
    </source>
</evidence>
<feature type="DNA-binding region" description="H-T-H motif" evidence="4">
    <location>
        <begin position="28"/>
        <end position="47"/>
    </location>
</feature>
<name>A0A841BVG6_9ACTN</name>
<dbReference type="Pfam" id="PF16859">
    <property type="entry name" value="TetR_C_11"/>
    <property type="match status" value="1"/>
</dbReference>
<dbReference type="Gene3D" id="1.10.357.10">
    <property type="entry name" value="Tetracycline Repressor, domain 2"/>
    <property type="match status" value="1"/>
</dbReference>
<dbReference type="PROSITE" id="PS50977">
    <property type="entry name" value="HTH_TETR_2"/>
    <property type="match status" value="1"/>
</dbReference>
<comment type="caution">
    <text evidence="6">The sequence shown here is derived from an EMBL/GenBank/DDBJ whole genome shotgun (WGS) entry which is preliminary data.</text>
</comment>
<keyword evidence="2 4" id="KW-0238">DNA-binding</keyword>
<keyword evidence="1" id="KW-0805">Transcription regulation</keyword>
<dbReference type="GO" id="GO:0003700">
    <property type="term" value="F:DNA-binding transcription factor activity"/>
    <property type="evidence" value="ECO:0007669"/>
    <property type="project" value="TreeGrafter"/>
</dbReference>
<dbReference type="EMBL" id="JACHMN010000002">
    <property type="protein sequence ID" value="MBB5870760.1"/>
    <property type="molecule type" value="Genomic_DNA"/>
</dbReference>
<accession>A0A841BVG6</accession>
<dbReference type="InterPro" id="IPR050109">
    <property type="entry name" value="HTH-type_TetR-like_transc_reg"/>
</dbReference>
<dbReference type="GO" id="GO:0000976">
    <property type="term" value="F:transcription cis-regulatory region binding"/>
    <property type="evidence" value="ECO:0007669"/>
    <property type="project" value="TreeGrafter"/>
</dbReference>
<dbReference type="InterPro" id="IPR009057">
    <property type="entry name" value="Homeodomain-like_sf"/>
</dbReference>
<keyword evidence="7" id="KW-1185">Reference proteome</keyword>
<keyword evidence="3" id="KW-0804">Transcription</keyword>
<gene>
    <name evidence="6" type="ORF">F4553_004139</name>
</gene>
<dbReference type="Pfam" id="PF00440">
    <property type="entry name" value="TetR_N"/>
    <property type="match status" value="1"/>
</dbReference>
<sequence length="186" mass="21172">MVRRIDREPELFAAVLDLLREVGYERLTMDAVSARAHVSKATIYRHWPGKPQLVAEALRQKHFETAVLPDTGDLRDDLLAMLQVMARMCMDDAPMLQSIAFAMQSNAELAEIVRAQVLPEKRCDVEDVIRRAVERGQLPATALEFDLVHELVPALLLTRFIAHGQPLDDEYMVRVVDQILIPLLHR</sequence>
<evidence type="ECO:0000256" key="2">
    <source>
        <dbReference type="ARBA" id="ARBA00023125"/>
    </source>
</evidence>
<organism evidence="6 7">
    <name type="scientific">Allocatelliglobosispora scoriae</name>
    <dbReference type="NCBI Taxonomy" id="643052"/>
    <lineage>
        <taxon>Bacteria</taxon>
        <taxon>Bacillati</taxon>
        <taxon>Actinomycetota</taxon>
        <taxon>Actinomycetes</taxon>
        <taxon>Micromonosporales</taxon>
        <taxon>Micromonosporaceae</taxon>
        <taxon>Allocatelliglobosispora</taxon>
    </lineage>
</organism>
<dbReference type="InterPro" id="IPR023772">
    <property type="entry name" value="DNA-bd_HTH_TetR-type_CS"/>
</dbReference>